<dbReference type="EMBL" id="JACAZI010000003">
    <property type="protein sequence ID" value="KAF7364983.1"/>
    <property type="molecule type" value="Genomic_DNA"/>
</dbReference>
<name>A0A8H6YPP5_9AGAR</name>
<dbReference type="AlphaFoldDB" id="A0A8H6YPP5"/>
<evidence type="ECO:0000256" key="2">
    <source>
        <dbReference type="SAM" id="Phobius"/>
    </source>
</evidence>
<feature type="transmembrane region" description="Helical" evidence="2">
    <location>
        <begin position="437"/>
        <end position="463"/>
    </location>
</feature>
<gene>
    <name evidence="3" type="ORF">MVEN_00369200</name>
</gene>
<keyword evidence="2" id="KW-1133">Transmembrane helix</keyword>
<keyword evidence="2" id="KW-0472">Membrane</keyword>
<evidence type="ECO:0000256" key="1">
    <source>
        <dbReference type="SAM" id="MobiDB-lite"/>
    </source>
</evidence>
<feature type="region of interest" description="Disordered" evidence="1">
    <location>
        <begin position="1"/>
        <end position="21"/>
    </location>
</feature>
<dbReference type="Proteomes" id="UP000620124">
    <property type="component" value="Unassembled WGS sequence"/>
</dbReference>
<reference evidence="3" key="1">
    <citation type="submission" date="2020-05" db="EMBL/GenBank/DDBJ databases">
        <title>Mycena genomes resolve the evolution of fungal bioluminescence.</title>
        <authorList>
            <person name="Tsai I.J."/>
        </authorList>
    </citation>
    <scope>NUCLEOTIDE SEQUENCE</scope>
    <source>
        <strain evidence="3">CCC161011</strain>
    </source>
</reference>
<keyword evidence="4" id="KW-1185">Reference proteome</keyword>
<comment type="caution">
    <text evidence="3">The sequence shown here is derived from an EMBL/GenBank/DDBJ whole genome shotgun (WGS) entry which is preliminary data.</text>
</comment>
<protein>
    <submittedName>
        <fullName evidence="3">Uncharacterized protein</fullName>
    </submittedName>
</protein>
<organism evidence="3 4">
    <name type="scientific">Mycena venus</name>
    <dbReference type="NCBI Taxonomy" id="2733690"/>
    <lineage>
        <taxon>Eukaryota</taxon>
        <taxon>Fungi</taxon>
        <taxon>Dikarya</taxon>
        <taxon>Basidiomycota</taxon>
        <taxon>Agaricomycotina</taxon>
        <taxon>Agaricomycetes</taxon>
        <taxon>Agaricomycetidae</taxon>
        <taxon>Agaricales</taxon>
        <taxon>Marasmiineae</taxon>
        <taxon>Mycenaceae</taxon>
        <taxon>Mycena</taxon>
    </lineage>
</organism>
<evidence type="ECO:0000313" key="3">
    <source>
        <dbReference type="EMBL" id="KAF7364983.1"/>
    </source>
</evidence>
<keyword evidence="2" id="KW-0812">Transmembrane</keyword>
<feature type="transmembrane region" description="Helical" evidence="2">
    <location>
        <begin position="353"/>
        <end position="373"/>
    </location>
</feature>
<accession>A0A8H6YPP5</accession>
<feature type="transmembrane region" description="Helical" evidence="2">
    <location>
        <begin position="475"/>
        <end position="495"/>
    </location>
</feature>
<proteinExistence type="predicted"/>
<sequence>MLATPDSNGGPDTLNTSVMPNLHPIFPENVGRYYRETIRRERTQREIPPQTYSFATNESPPGWISRLHPEGARYFVHPERRIFTDLDLCDERKLRELNQVVGQVVESIRASGGDRDPHYAALLGGVPCAASPDLLVDLVIDSVVGESGEVSWRYYFINHSQRCPFSLHTRPTDELLHWHAIQGSIEKEQLRHAMECQYWQHCAMFPDSLQLAAELINELQDYLIYSIGDILTSTLSTVSISVEDLKTWLSVVRQLPCHGLGSAYTFARLMGHLAQDRFLNFHGMPCARLSLDQSVYDENKPTRSFLFRAVSPLLFFATEVYSQYLENAYTDKMVLTRVWTPLIQKLNKEWEDFILLATFILNANVGFLAIQSVDNLPPSGHHSTVQILSYLSIVASIGSIMLGLLLVRQNRTKLHEAAWEISQSIDRRTSKLFGVELLALIFALPWALLMWSMIFFFGAFMVACVRVQDTVTRSILSVAAVVMVLLVVWCIWDAWDMQAAHKPPFGSASEVENSNAIFKK</sequence>
<dbReference type="OrthoDB" id="2657661at2759"/>
<feature type="transmembrane region" description="Helical" evidence="2">
    <location>
        <begin position="385"/>
        <end position="407"/>
    </location>
</feature>
<evidence type="ECO:0000313" key="4">
    <source>
        <dbReference type="Proteomes" id="UP000620124"/>
    </source>
</evidence>